<comment type="caution">
    <text evidence="10">The sequence shown here is derived from an EMBL/GenBank/DDBJ whole genome shotgun (WGS) entry which is preliminary data.</text>
</comment>
<evidence type="ECO:0000256" key="4">
    <source>
        <dbReference type="ARBA" id="ARBA00022692"/>
    </source>
</evidence>
<protein>
    <submittedName>
        <fullName evidence="10">SusC/RagA family TonB-linked outer membrane protein</fullName>
    </submittedName>
</protein>
<dbReference type="SUPFAM" id="SSF49464">
    <property type="entry name" value="Carboxypeptidase regulatory domain-like"/>
    <property type="match status" value="1"/>
</dbReference>
<dbReference type="NCBIfam" id="TIGR04056">
    <property type="entry name" value="OMP_RagA_SusC"/>
    <property type="match status" value="1"/>
</dbReference>
<dbReference type="InterPro" id="IPR008969">
    <property type="entry name" value="CarboxyPept-like_regulatory"/>
</dbReference>
<evidence type="ECO:0000259" key="9">
    <source>
        <dbReference type="Pfam" id="PF07715"/>
    </source>
</evidence>
<dbReference type="InterPro" id="IPR023996">
    <property type="entry name" value="TonB-dep_OMP_SusC/RagA"/>
</dbReference>
<keyword evidence="5 7" id="KW-0472">Membrane</keyword>
<dbReference type="InterPro" id="IPR012910">
    <property type="entry name" value="Plug_dom"/>
</dbReference>
<evidence type="ECO:0000256" key="7">
    <source>
        <dbReference type="PROSITE-ProRule" id="PRU01360"/>
    </source>
</evidence>
<dbReference type="Gene3D" id="2.170.130.10">
    <property type="entry name" value="TonB-dependent receptor, plug domain"/>
    <property type="match status" value="1"/>
</dbReference>
<evidence type="ECO:0000256" key="6">
    <source>
        <dbReference type="ARBA" id="ARBA00023237"/>
    </source>
</evidence>
<feature type="domain" description="TonB-dependent receptor plug" evidence="9">
    <location>
        <begin position="119"/>
        <end position="226"/>
    </location>
</feature>
<sequence>MHLKNNTMNRILIFLGLLLCTLASNAQNIQQVTGKVTDKIGPLAGVNILNKKRAGHGTMTDSEGNYSIRAAKGDILQFSFVGMETKEIVVDKTVINVLLSENTLLLDEVVAIGYGTSTKKDLTGAVASIKLEDSPSASLPTVNLLESLKGSLPGVDIGMTSSAGGDPSLNIRGQNSISASNTPLLVVDGIIGGSFSQLNPQDIATIDVLKDASSAAVYGSRAANGVIIVTTKRGKTDKPHLNLNAYYGIQSWTRKPKMMNGEKYNQFRKDQAIASGASGVDLGLEYILLPKEYEAYQAGSEIDWFDEVTQYAPTQNYQLSVSGANDKINYYVSANYLDQKGIIVGDKYNKASFLAKMDVNVFKWAKIGINLSGNIQDYSGMNASAYTATFISPWGFMNSTFAGHEDWLEVFPGGNTSWGNPLMDTHNIDDMDKRNNFDGKAYLEIRLPWIEGLSWRINGSYNLSQKKEGRFYHENYYVQTIKESEILNPSQFLKDANGYKKDTNGNSWLLNQILNYNHTFGEHRIDLTFMSERQRSHEDGVHATARDFSEAGTTVLGYNSLELGAADKRAIDTWKTQSSSLAYLGRINYVWRNRYHVSASFRRDGFSAFAEGHKYGNFKSAALAWTLSEEEFLQNSILSYLKLRLSYGENGNPSIKNYETFPKVGIGAYIFGTEYVKSQYQSSLANKTLGWEKTNAFNVGTDFGLFNDRLTGNIEYYNSNTTNLLVKRRLPSTSGYTSIFDNLGKVANWGLEIGLHSVNIETKDFQWNTSVSFWLNRNKIKSLYGIDSNKDGKEDDDIENSWFIGKSLGAVYDYTFDGIVQTDDIEYQEKYNMKPGDVKFKDLNEDGKIDAEDKSIIGYTKPNFTVNLKNTLTYKNFQLFFAIDWIAGGGKNNYYIQNNAVAFVPNTTGTSCNWLDKEYWTPETPSNTVPRVNYLQQNYKYGFYQSRAFVRLQDISLSYTFNPRILEKTHVFTDAKIFVSGKNLLTFTGWTGMDPETGQRIGGGNPSFKTVSFGLNVSF</sequence>
<dbReference type="InterPro" id="IPR036942">
    <property type="entry name" value="Beta-barrel_TonB_sf"/>
</dbReference>
<evidence type="ECO:0000256" key="8">
    <source>
        <dbReference type="SAM" id="SignalP"/>
    </source>
</evidence>
<keyword evidence="8" id="KW-0732">Signal</keyword>
<evidence type="ECO:0000256" key="1">
    <source>
        <dbReference type="ARBA" id="ARBA00004571"/>
    </source>
</evidence>
<dbReference type="GO" id="GO:0009279">
    <property type="term" value="C:cell outer membrane"/>
    <property type="evidence" value="ECO:0007669"/>
    <property type="project" value="UniProtKB-SubCell"/>
</dbReference>
<dbReference type="InterPro" id="IPR023997">
    <property type="entry name" value="TonB-dep_OMP_SusC/RagA_CS"/>
</dbReference>
<reference evidence="10" key="1">
    <citation type="journal article" date="2019" name="Nat. Med.">
        <title>A library of human gut bacterial isolates paired with longitudinal multiomics data enables mechanistic microbiome research.</title>
        <authorList>
            <person name="Poyet M."/>
            <person name="Groussin M."/>
            <person name="Gibbons S.M."/>
            <person name="Avila-Pacheco J."/>
            <person name="Jiang X."/>
            <person name="Kearney S.M."/>
            <person name="Perrotta A.R."/>
            <person name="Berdy B."/>
            <person name="Zhao S."/>
            <person name="Lieberman T.D."/>
            <person name="Swanson P.K."/>
            <person name="Smith M."/>
            <person name="Roesemann S."/>
            <person name="Alexander J.E."/>
            <person name="Rich S.A."/>
            <person name="Livny J."/>
            <person name="Vlamakis H."/>
            <person name="Clish C."/>
            <person name="Bullock K."/>
            <person name="Deik A."/>
            <person name="Scott J."/>
            <person name="Pierce K.A."/>
            <person name="Xavier R.J."/>
            <person name="Alm E.J."/>
        </authorList>
    </citation>
    <scope>NUCLEOTIDE SEQUENCE</scope>
    <source>
        <strain evidence="10">BIOML-A4</strain>
    </source>
</reference>
<dbReference type="Pfam" id="PF13715">
    <property type="entry name" value="CarbopepD_reg_2"/>
    <property type="match status" value="1"/>
</dbReference>
<dbReference type="SUPFAM" id="SSF56935">
    <property type="entry name" value="Porins"/>
    <property type="match status" value="1"/>
</dbReference>
<keyword evidence="6 7" id="KW-0998">Cell outer membrane</keyword>
<dbReference type="PROSITE" id="PS52016">
    <property type="entry name" value="TONB_DEPENDENT_REC_3"/>
    <property type="match status" value="1"/>
</dbReference>
<feature type="chain" id="PRO_5026244478" evidence="8">
    <location>
        <begin position="27"/>
        <end position="1019"/>
    </location>
</feature>
<evidence type="ECO:0000256" key="3">
    <source>
        <dbReference type="ARBA" id="ARBA00022452"/>
    </source>
</evidence>
<comment type="subcellular location">
    <subcellularLocation>
        <location evidence="1 7">Cell outer membrane</location>
        <topology evidence="1 7">Multi-pass membrane protein</topology>
    </subcellularLocation>
</comment>
<comment type="similarity">
    <text evidence="7">Belongs to the TonB-dependent receptor family.</text>
</comment>
<dbReference type="InterPro" id="IPR037066">
    <property type="entry name" value="Plug_dom_sf"/>
</dbReference>
<dbReference type="EMBL" id="WKLP01000033">
    <property type="protein sequence ID" value="MRY13666.1"/>
    <property type="molecule type" value="Genomic_DNA"/>
</dbReference>
<keyword evidence="2 7" id="KW-0813">Transport</keyword>
<dbReference type="AlphaFoldDB" id="A0A6G1ZI68"/>
<gene>
    <name evidence="10" type="ORF">GKE01_19660</name>
</gene>
<evidence type="ECO:0000256" key="5">
    <source>
        <dbReference type="ARBA" id="ARBA00023136"/>
    </source>
</evidence>
<feature type="signal peptide" evidence="8">
    <location>
        <begin position="1"/>
        <end position="26"/>
    </location>
</feature>
<accession>A0A6G1ZI68</accession>
<dbReference type="NCBIfam" id="TIGR04057">
    <property type="entry name" value="SusC_RagA_signa"/>
    <property type="match status" value="1"/>
</dbReference>
<evidence type="ECO:0000313" key="10">
    <source>
        <dbReference type="EMBL" id="MRY13666.1"/>
    </source>
</evidence>
<keyword evidence="4 7" id="KW-0812">Transmembrane</keyword>
<dbReference type="Gene3D" id="2.40.170.20">
    <property type="entry name" value="TonB-dependent receptor, beta-barrel domain"/>
    <property type="match status" value="1"/>
</dbReference>
<name>A0A6G1ZI68_9BACT</name>
<dbReference type="InterPro" id="IPR039426">
    <property type="entry name" value="TonB-dep_rcpt-like"/>
</dbReference>
<organism evidence="10">
    <name type="scientific">Parabacteroides goldsteinii</name>
    <dbReference type="NCBI Taxonomy" id="328812"/>
    <lineage>
        <taxon>Bacteria</taxon>
        <taxon>Pseudomonadati</taxon>
        <taxon>Bacteroidota</taxon>
        <taxon>Bacteroidia</taxon>
        <taxon>Bacteroidales</taxon>
        <taxon>Tannerellaceae</taxon>
        <taxon>Parabacteroides</taxon>
    </lineage>
</organism>
<keyword evidence="3 7" id="KW-1134">Transmembrane beta strand</keyword>
<evidence type="ECO:0000256" key="2">
    <source>
        <dbReference type="ARBA" id="ARBA00022448"/>
    </source>
</evidence>
<dbReference type="Pfam" id="PF07715">
    <property type="entry name" value="Plug"/>
    <property type="match status" value="1"/>
</dbReference>
<proteinExistence type="inferred from homology"/>